<reference evidence="4" key="1">
    <citation type="submission" date="2025-08" db="UniProtKB">
        <authorList>
            <consortium name="RefSeq"/>
        </authorList>
    </citation>
    <scope>IDENTIFICATION</scope>
    <source>
        <tissue evidence="4">Whole larval tissue</tissue>
    </source>
</reference>
<dbReference type="PROSITE" id="PS51257">
    <property type="entry name" value="PROKAR_LIPOPROTEIN"/>
    <property type="match status" value="1"/>
</dbReference>
<evidence type="ECO:0000313" key="4">
    <source>
        <dbReference type="RefSeq" id="XP_050552396.1"/>
    </source>
</evidence>
<keyword evidence="1" id="KW-0812">Transmembrane</keyword>
<keyword evidence="3" id="KW-1185">Reference proteome</keyword>
<name>A0A9R0DT12_SPOFR</name>
<evidence type="ECO:0000313" key="3">
    <source>
        <dbReference type="Proteomes" id="UP000829999"/>
    </source>
</evidence>
<evidence type="ECO:0000256" key="1">
    <source>
        <dbReference type="SAM" id="Phobius"/>
    </source>
</evidence>
<organism evidence="3 4">
    <name type="scientific">Spodoptera frugiperda</name>
    <name type="common">Fall armyworm</name>
    <dbReference type="NCBI Taxonomy" id="7108"/>
    <lineage>
        <taxon>Eukaryota</taxon>
        <taxon>Metazoa</taxon>
        <taxon>Ecdysozoa</taxon>
        <taxon>Arthropoda</taxon>
        <taxon>Hexapoda</taxon>
        <taxon>Insecta</taxon>
        <taxon>Pterygota</taxon>
        <taxon>Neoptera</taxon>
        <taxon>Endopterygota</taxon>
        <taxon>Lepidoptera</taxon>
        <taxon>Glossata</taxon>
        <taxon>Ditrysia</taxon>
        <taxon>Noctuoidea</taxon>
        <taxon>Noctuidae</taxon>
        <taxon>Amphipyrinae</taxon>
        <taxon>Spodoptera</taxon>
    </lineage>
</organism>
<gene>
    <name evidence="4" type="primary">LOC118277172</name>
</gene>
<keyword evidence="1" id="KW-0472">Membrane</keyword>
<dbReference type="OrthoDB" id="10435038at2759"/>
<dbReference type="RefSeq" id="XP_050552396.1">
    <property type="nucleotide sequence ID" value="XM_050696439.1"/>
</dbReference>
<keyword evidence="2" id="KW-0732">Signal</keyword>
<dbReference type="GeneID" id="118277172"/>
<feature type="signal peptide" evidence="2">
    <location>
        <begin position="1"/>
        <end position="20"/>
    </location>
</feature>
<keyword evidence="1" id="KW-1133">Transmembrane helix</keyword>
<feature type="chain" id="PRO_5040398369" evidence="2">
    <location>
        <begin position="21"/>
        <end position="256"/>
    </location>
</feature>
<proteinExistence type="predicted"/>
<dbReference type="Proteomes" id="UP000829999">
    <property type="component" value="Chromosome 10"/>
</dbReference>
<evidence type="ECO:0000256" key="2">
    <source>
        <dbReference type="SAM" id="SignalP"/>
    </source>
</evidence>
<feature type="transmembrane region" description="Helical" evidence="1">
    <location>
        <begin position="129"/>
        <end position="151"/>
    </location>
</feature>
<accession>A0A9R0DT12</accession>
<protein>
    <submittedName>
        <fullName evidence="4">Uncharacterized protein LOC118277172</fullName>
    </submittedName>
</protein>
<sequence length="256" mass="28207">MMRSFIIITVLSALAACCSAAVLEDEEKMIHIVYDEQFPNGTIVSDAEFDARFKSVTPLAEWRALSPAISRQEQTMGLTYTGDPGDLISRITFTQYGKPRVHYTQLMRSTISIVITSRSGVGLNSLVQIMRSFIIITVLLALVACCSATALSRQEDGYITTTEYENGTIVNGADLEFSNVITLLSEWRCEAPSIAGQSQTITLKYVGDTSERIVRRVTSIFGDPHVQQTPLGSNIYEMTLTSRPGVRISASFHIYG</sequence>
<dbReference type="AlphaFoldDB" id="A0A9R0DT12"/>